<dbReference type="InterPro" id="IPR006094">
    <property type="entry name" value="Oxid_FAD_bind_N"/>
</dbReference>
<proteinExistence type="inferred from homology"/>
<dbReference type="Gene3D" id="3.30.43.10">
    <property type="entry name" value="Uridine Diphospho-n-acetylenolpyruvylglucosamine Reductase, domain 2"/>
    <property type="match status" value="1"/>
</dbReference>
<keyword evidence="3" id="KW-0131">Cell cycle</keyword>
<dbReference type="GO" id="GO:0009252">
    <property type="term" value="P:peptidoglycan biosynthetic process"/>
    <property type="evidence" value="ECO:0007669"/>
    <property type="project" value="UniProtKB-UniRule"/>
</dbReference>
<feature type="active site" evidence="3">
    <location>
        <position position="161"/>
    </location>
</feature>
<keyword evidence="3" id="KW-0132">Cell division</keyword>
<keyword evidence="3" id="KW-0521">NADP</keyword>
<keyword evidence="3" id="KW-0274">FAD</keyword>
<dbReference type="InterPro" id="IPR016167">
    <property type="entry name" value="FAD-bd_PCMH_sub1"/>
</dbReference>
<dbReference type="GO" id="GO:0008762">
    <property type="term" value="F:UDP-N-acetylmuramate dehydrogenase activity"/>
    <property type="evidence" value="ECO:0007669"/>
    <property type="project" value="UniProtKB-UniRule"/>
</dbReference>
<keyword evidence="6" id="KW-1185">Reference proteome</keyword>
<dbReference type="GO" id="GO:0005829">
    <property type="term" value="C:cytosol"/>
    <property type="evidence" value="ECO:0007669"/>
    <property type="project" value="TreeGrafter"/>
</dbReference>
<dbReference type="Gene3D" id="3.30.465.10">
    <property type="match status" value="1"/>
</dbReference>
<keyword evidence="3" id="KW-0963">Cytoplasm</keyword>
<gene>
    <name evidence="3" type="primary">murB</name>
    <name evidence="5" type="ORF">B5E75_09390</name>
</gene>
<sequence>MRVKVIHDEDLAKYTTIKIGGIAKNFYIPESQEELIDLVKKLDNFKILGGGSNLLINDQSTFEHVIYTKNFNNKISIDGDVTTCGASVSLKKLISYINDYNFGGIEYLYSVPGYVGGAIYMNAGRGKNYHKSISDYLLDVKVLYKKKVQILTVEECCFSYRSSIFQNDEYIILEARFRFEKKDKNISKKERLERVNYSKEMQDIQYPNFGTVFSTCNSKLLNISRITFMFNNDKVQFSKKSKNWLINKGNGQYKEALKRINRTQKIHHFFHKKIVTEVRIWD</sequence>
<dbReference type="InterPro" id="IPR003170">
    <property type="entry name" value="MurB"/>
</dbReference>
<comment type="cofactor">
    <cofactor evidence="3">
        <name>FAD</name>
        <dbReference type="ChEBI" id="CHEBI:57692"/>
    </cofactor>
</comment>
<dbReference type="InterPro" id="IPR016169">
    <property type="entry name" value="FAD-bd_PCMH_sub2"/>
</dbReference>
<evidence type="ECO:0000259" key="4">
    <source>
        <dbReference type="PROSITE" id="PS51387"/>
    </source>
</evidence>
<dbReference type="PROSITE" id="PS51387">
    <property type="entry name" value="FAD_PCMH"/>
    <property type="match status" value="1"/>
</dbReference>
<name>A0A1Y4SUL6_9FIRM</name>
<keyword evidence="3" id="KW-0573">Peptidoglycan synthesis</keyword>
<evidence type="ECO:0000256" key="2">
    <source>
        <dbReference type="ARBA" id="ARBA00023002"/>
    </source>
</evidence>
<dbReference type="GO" id="GO:0051301">
    <property type="term" value="P:cell division"/>
    <property type="evidence" value="ECO:0007669"/>
    <property type="project" value="UniProtKB-KW"/>
</dbReference>
<keyword evidence="1 3" id="KW-0285">Flavoprotein</keyword>
<dbReference type="SUPFAM" id="SSF56176">
    <property type="entry name" value="FAD-binding/transporter-associated domain-like"/>
    <property type="match status" value="1"/>
</dbReference>
<dbReference type="GO" id="GO:0071949">
    <property type="term" value="F:FAD binding"/>
    <property type="evidence" value="ECO:0007669"/>
    <property type="project" value="InterPro"/>
</dbReference>
<keyword evidence="2 3" id="KW-0560">Oxidoreductase</keyword>
<dbReference type="EC" id="1.3.1.98" evidence="3"/>
<dbReference type="AlphaFoldDB" id="A0A1Y4SUL6"/>
<reference evidence="5 6" key="1">
    <citation type="journal article" date="2018" name="BMC Genomics">
        <title>Whole genome sequencing and function prediction of 133 gut anaerobes isolated from chicken caecum in pure cultures.</title>
        <authorList>
            <person name="Medvecky M."/>
            <person name="Cejkova D."/>
            <person name="Polansky O."/>
            <person name="Karasova D."/>
            <person name="Kubasova T."/>
            <person name="Cizek A."/>
            <person name="Rychlik I."/>
        </authorList>
    </citation>
    <scope>NUCLEOTIDE SEQUENCE [LARGE SCALE GENOMIC DNA]</scope>
    <source>
        <strain evidence="5 6">An13</strain>
    </source>
</reference>
<evidence type="ECO:0000256" key="3">
    <source>
        <dbReference type="HAMAP-Rule" id="MF_00037"/>
    </source>
</evidence>
<dbReference type="InterPro" id="IPR036318">
    <property type="entry name" value="FAD-bd_PCMH-like_sf"/>
</dbReference>
<comment type="pathway">
    <text evidence="3">Cell wall biogenesis; peptidoglycan biosynthesis.</text>
</comment>
<dbReference type="GO" id="GO:0071555">
    <property type="term" value="P:cell wall organization"/>
    <property type="evidence" value="ECO:0007669"/>
    <property type="project" value="UniProtKB-KW"/>
</dbReference>
<comment type="catalytic activity">
    <reaction evidence="3">
        <text>UDP-N-acetyl-alpha-D-muramate + NADP(+) = UDP-N-acetyl-3-O-(1-carboxyvinyl)-alpha-D-glucosamine + NADPH + H(+)</text>
        <dbReference type="Rhea" id="RHEA:12248"/>
        <dbReference type="ChEBI" id="CHEBI:15378"/>
        <dbReference type="ChEBI" id="CHEBI:57783"/>
        <dbReference type="ChEBI" id="CHEBI:58349"/>
        <dbReference type="ChEBI" id="CHEBI:68483"/>
        <dbReference type="ChEBI" id="CHEBI:70757"/>
        <dbReference type="EC" id="1.3.1.98"/>
    </reaction>
</comment>
<dbReference type="GO" id="GO:0008360">
    <property type="term" value="P:regulation of cell shape"/>
    <property type="evidence" value="ECO:0007669"/>
    <property type="project" value="UniProtKB-KW"/>
</dbReference>
<dbReference type="Proteomes" id="UP000195305">
    <property type="component" value="Unassembled WGS sequence"/>
</dbReference>
<comment type="subcellular location">
    <subcellularLocation>
        <location evidence="3">Cytoplasm</location>
    </subcellularLocation>
</comment>
<comment type="function">
    <text evidence="3">Cell wall formation.</text>
</comment>
<keyword evidence="3" id="KW-0961">Cell wall biogenesis/degradation</keyword>
<evidence type="ECO:0000313" key="6">
    <source>
        <dbReference type="Proteomes" id="UP000195305"/>
    </source>
</evidence>
<evidence type="ECO:0000313" key="5">
    <source>
        <dbReference type="EMBL" id="OUQ33609.1"/>
    </source>
</evidence>
<comment type="caution">
    <text evidence="5">The sequence shown here is derived from an EMBL/GenBank/DDBJ whole genome shotgun (WGS) entry which is preliminary data.</text>
</comment>
<dbReference type="InterPro" id="IPR016166">
    <property type="entry name" value="FAD-bd_PCMH"/>
</dbReference>
<dbReference type="OrthoDB" id="9804753at2"/>
<dbReference type="PANTHER" id="PTHR21071">
    <property type="entry name" value="UDP-N-ACETYLENOLPYRUVOYLGLUCOSAMINE REDUCTASE"/>
    <property type="match status" value="1"/>
</dbReference>
<comment type="similarity">
    <text evidence="3">Belongs to the MurB family.</text>
</comment>
<keyword evidence="3" id="KW-0133">Cell shape</keyword>
<comment type="caution">
    <text evidence="3">Lacks conserved residue(s) required for the propagation of feature annotation.</text>
</comment>
<feature type="active site" evidence="3">
    <location>
        <position position="277"/>
    </location>
</feature>
<protein>
    <recommendedName>
        <fullName evidence="3">UDP-N-acetylenolpyruvoylglucosamine reductase</fullName>
        <ecNumber evidence="3">1.3.1.98</ecNumber>
    </recommendedName>
    <alternativeName>
        <fullName evidence="3">UDP-N-acetylmuramate dehydrogenase</fullName>
    </alternativeName>
</protein>
<dbReference type="UniPathway" id="UPA00219"/>
<accession>A0A1Y4SUL6</accession>
<dbReference type="EMBL" id="NFLJ01000027">
    <property type="protein sequence ID" value="OUQ33609.1"/>
    <property type="molecule type" value="Genomic_DNA"/>
</dbReference>
<dbReference type="PANTHER" id="PTHR21071:SF4">
    <property type="entry name" value="UDP-N-ACETYLENOLPYRUVOYLGLUCOSAMINE REDUCTASE"/>
    <property type="match status" value="1"/>
</dbReference>
<evidence type="ECO:0000256" key="1">
    <source>
        <dbReference type="ARBA" id="ARBA00022630"/>
    </source>
</evidence>
<dbReference type="Pfam" id="PF01565">
    <property type="entry name" value="FAD_binding_4"/>
    <property type="match status" value="1"/>
</dbReference>
<dbReference type="HAMAP" id="MF_00037">
    <property type="entry name" value="MurB"/>
    <property type="match status" value="1"/>
</dbReference>
<organism evidence="5 6">
    <name type="scientific">Massilimicrobiota timonensis</name>
    <dbReference type="NCBI Taxonomy" id="1776392"/>
    <lineage>
        <taxon>Bacteria</taxon>
        <taxon>Bacillati</taxon>
        <taxon>Bacillota</taxon>
        <taxon>Erysipelotrichia</taxon>
        <taxon>Erysipelotrichales</taxon>
        <taxon>Erysipelotrichaceae</taxon>
        <taxon>Massilimicrobiota</taxon>
    </lineage>
</organism>
<feature type="domain" description="FAD-binding PCMH-type" evidence="4">
    <location>
        <begin position="19"/>
        <end position="182"/>
    </location>
</feature>